<reference evidence="1" key="1">
    <citation type="submission" date="2021-06" db="EMBL/GenBank/DDBJ databases">
        <authorList>
            <person name="Arsene-Ploetze F."/>
        </authorList>
    </citation>
    <scope>NUCLEOTIDE SEQUENCE</scope>
    <source>
        <strain evidence="1">SBRY1</strain>
    </source>
</reference>
<protein>
    <submittedName>
        <fullName evidence="1">Uncharacterized protein</fullName>
    </submittedName>
</protein>
<keyword evidence="2" id="KW-1185">Reference proteome</keyword>
<comment type="caution">
    <text evidence="1">The sequence shown here is derived from an EMBL/GenBank/DDBJ whole genome shotgun (WGS) entry which is preliminary data.</text>
</comment>
<accession>A0A9W4H1J2</accession>
<gene>
    <name evidence="1" type="ORF">SBRY_30639</name>
</gene>
<sequence>MTMRNRSAAGRLSGHILTEVIAAECMSALAATDAPANADALTREADPPAEIPQQLWLSPPARAAAGIRTVPKGA</sequence>
<evidence type="ECO:0000313" key="2">
    <source>
        <dbReference type="Proteomes" id="UP001153328"/>
    </source>
</evidence>
<organism evidence="1 2">
    <name type="scientific">Actinacidiphila bryophytorum</name>
    <dbReference type="NCBI Taxonomy" id="1436133"/>
    <lineage>
        <taxon>Bacteria</taxon>
        <taxon>Bacillati</taxon>
        <taxon>Actinomycetota</taxon>
        <taxon>Actinomycetes</taxon>
        <taxon>Kitasatosporales</taxon>
        <taxon>Streptomycetaceae</taxon>
        <taxon>Actinacidiphila</taxon>
    </lineage>
</organism>
<name>A0A9W4H1J2_9ACTN</name>
<dbReference type="EMBL" id="CAJVAX010000017">
    <property type="protein sequence ID" value="CAG7642344.1"/>
    <property type="molecule type" value="Genomic_DNA"/>
</dbReference>
<dbReference type="Proteomes" id="UP001153328">
    <property type="component" value="Unassembled WGS sequence"/>
</dbReference>
<evidence type="ECO:0000313" key="1">
    <source>
        <dbReference type="EMBL" id="CAG7642344.1"/>
    </source>
</evidence>
<proteinExistence type="predicted"/>
<dbReference type="AlphaFoldDB" id="A0A9W4H1J2"/>